<protein>
    <submittedName>
        <fullName evidence="2">Uncharacterized protein</fullName>
    </submittedName>
</protein>
<organism evidence="2 3">
    <name type="scientific">Lentinula lateritia</name>
    <dbReference type="NCBI Taxonomy" id="40482"/>
    <lineage>
        <taxon>Eukaryota</taxon>
        <taxon>Fungi</taxon>
        <taxon>Dikarya</taxon>
        <taxon>Basidiomycota</taxon>
        <taxon>Agaricomycotina</taxon>
        <taxon>Agaricomycetes</taxon>
        <taxon>Agaricomycetidae</taxon>
        <taxon>Agaricales</taxon>
        <taxon>Marasmiineae</taxon>
        <taxon>Omphalotaceae</taxon>
        <taxon>Lentinula</taxon>
    </lineage>
</organism>
<dbReference type="EMBL" id="JANVFT010000005">
    <property type="protein sequence ID" value="KAJ4500523.1"/>
    <property type="molecule type" value="Genomic_DNA"/>
</dbReference>
<feature type="region of interest" description="Disordered" evidence="1">
    <location>
        <begin position="210"/>
        <end position="230"/>
    </location>
</feature>
<dbReference type="Proteomes" id="UP001150217">
    <property type="component" value="Unassembled WGS sequence"/>
</dbReference>
<reference evidence="2" key="1">
    <citation type="submission" date="2022-08" db="EMBL/GenBank/DDBJ databases">
        <title>A Global Phylogenomic Analysis of the Shiitake Genus Lentinula.</title>
        <authorList>
            <consortium name="DOE Joint Genome Institute"/>
            <person name="Sierra-Patev S."/>
            <person name="Min B."/>
            <person name="Naranjo-Ortiz M."/>
            <person name="Looney B."/>
            <person name="Konkel Z."/>
            <person name="Slot J.C."/>
            <person name="Sakamoto Y."/>
            <person name="Steenwyk J.L."/>
            <person name="Rokas A."/>
            <person name="Carro J."/>
            <person name="Camarero S."/>
            <person name="Ferreira P."/>
            <person name="Molpeceres G."/>
            <person name="Ruiz-Duenas F.J."/>
            <person name="Serrano A."/>
            <person name="Henrissat B."/>
            <person name="Drula E."/>
            <person name="Hughes K.W."/>
            <person name="Mata J.L."/>
            <person name="Ishikawa N.K."/>
            <person name="Vargas-Isla R."/>
            <person name="Ushijima S."/>
            <person name="Smith C.A."/>
            <person name="Ahrendt S."/>
            <person name="Andreopoulos W."/>
            <person name="He G."/>
            <person name="Labutti K."/>
            <person name="Lipzen A."/>
            <person name="Ng V."/>
            <person name="Riley R."/>
            <person name="Sandor L."/>
            <person name="Barry K."/>
            <person name="Martinez A.T."/>
            <person name="Xiao Y."/>
            <person name="Gibbons J.G."/>
            <person name="Terashima K."/>
            <person name="Grigoriev I.V."/>
            <person name="Hibbett D.S."/>
        </authorList>
    </citation>
    <scope>NUCLEOTIDE SEQUENCE</scope>
    <source>
        <strain evidence="2">RHP3577 ss4</strain>
    </source>
</reference>
<name>A0ABQ8VVX3_9AGAR</name>
<keyword evidence="3" id="KW-1185">Reference proteome</keyword>
<sequence length="264" mass="27484">MINSIVKFKLRLKKAMRGIVKSLSGQSTVPDVNVVEEAVAAGSNAQLALRVGIHLGVPGTDESESIFQNGPVDSGFVGEFIGGVLLGLEGLAVARLGKSVGGDMVEDNGDRLGDKIGDVGFDFGNAVFTAFEKLSNDKCGSILEVGLPVPPPLAFPCIGEMLLVGGGGEAGVAPDVVLTFEGTSTLFLPPPPGPTQLKLIPLIPRESFSRTFGDTDPDPSQLLSSRTGDGPWNPYPEFLPPVLPLGPNPIPIVPIIPDRITLAV</sequence>
<evidence type="ECO:0000313" key="3">
    <source>
        <dbReference type="Proteomes" id="UP001150217"/>
    </source>
</evidence>
<evidence type="ECO:0000256" key="1">
    <source>
        <dbReference type="SAM" id="MobiDB-lite"/>
    </source>
</evidence>
<accession>A0ABQ8VVX3</accession>
<evidence type="ECO:0000313" key="2">
    <source>
        <dbReference type="EMBL" id="KAJ4500523.1"/>
    </source>
</evidence>
<comment type="caution">
    <text evidence="2">The sequence shown here is derived from an EMBL/GenBank/DDBJ whole genome shotgun (WGS) entry which is preliminary data.</text>
</comment>
<proteinExistence type="predicted"/>
<gene>
    <name evidence="2" type="ORF">C8R41DRAFT_863114</name>
</gene>